<evidence type="ECO:0000313" key="1">
    <source>
        <dbReference type="EMBL" id="GAL23478.1"/>
    </source>
</evidence>
<evidence type="ECO:0000313" key="2">
    <source>
        <dbReference type="Proteomes" id="UP000029228"/>
    </source>
</evidence>
<gene>
    <name evidence="1" type="ORF">JCM19235_4594</name>
</gene>
<dbReference type="STRING" id="990268.JCM19235_4594"/>
<reference evidence="1 2" key="2">
    <citation type="submission" date="2014-09" db="EMBL/GenBank/DDBJ databases">
        <authorList>
            <consortium name="NBRP consortium"/>
            <person name="Sawabe T."/>
            <person name="Meirelles P."/>
            <person name="Nakanishi M."/>
            <person name="Sayaka M."/>
            <person name="Hattori M."/>
            <person name="Ohkuma M."/>
        </authorList>
    </citation>
    <scope>NUCLEOTIDE SEQUENCE [LARGE SCALE GENOMIC DNA]</scope>
    <source>
        <strain evidence="2">JCM19235</strain>
    </source>
</reference>
<comment type="caution">
    <text evidence="1">The sequence shown here is derived from an EMBL/GenBank/DDBJ whole genome shotgun (WGS) entry which is preliminary data.</text>
</comment>
<reference evidence="1 2" key="1">
    <citation type="submission" date="2014-09" db="EMBL/GenBank/DDBJ databases">
        <title>Vibrio maritimus JCM 19235. (C45) whole genome shotgun sequence.</title>
        <authorList>
            <person name="Sawabe T."/>
            <person name="Meirelles P."/>
            <person name="Nakanishi M."/>
            <person name="Sayaka M."/>
            <person name="Hattori M."/>
            <person name="Ohkuma M."/>
        </authorList>
    </citation>
    <scope>NUCLEOTIDE SEQUENCE [LARGE SCALE GENOMIC DNA]</scope>
    <source>
        <strain evidence="2">JCM19235</strain>
    </source>
</reference>
<proteinExistence type="predicted"/>
<sequence length="44" mass="4990">MLVVRHIDGSIQTMAKIKRKVRLAAGLMMRWPQSRSDAAWLGLP</sequence>
<name>A0A090S9L2_9VIBR</name>
<organism evidence="1 2">
    <name type="scientific">Vibrio maritimus</name>
    <dbReference type="NCBI Taxonomy" id="990268"/>
    <lineage>
        <taxon>Bacteria</taxon>
        <taxon>Pseudomonadati</taxon>
        <taxon>Pseudomonadota</taxon>
        <taxon>Gammaproteobacteria</taxon>
        <taxon>Vibrionales</taxon>
        <taxon>Vibrionaceae</taxon>
        <taxon>Vibrio</taxon>
    </lineage>
</organism>
<accession>A0A090S9L2</accession>
<keyword evidence="2" id="KW-1185">Reference proteome</keyword>
<dbReference type="Proteomes" id="UP000029228">
    <property type="component" value="Unassembled WGS sequence"/>
</dbReference>
<dbReference type="AlphaFoldDB" id="A0A090S9L2"/>
<protein>
    <submittedName>
        <fullName evidence="1">Uncharacterized protein</fullName>
    </submittedName>
</protein>
<dbReference type="EMBL" id="BBMR01000023">
    <property type="protein sequence ID" value="GAL23478.1"/>
    <property type="molecule type" value="Genomic_DNA"/>
</dbReference>